<name>A0A137PGB5_CONC2</name>
<dbReference type="EMBL" id="KQ964428">
    <property type="protein sequence ID" value="KXN74046.1"/>
    <property type="molecule type" value="Genomic_DNA"/>
</dbReference>
<evidence type="ECO:0000256" key="1">
    <source>
        <dbReference type="SAM" id="MobiDB-lite"/>
    </source>
</evidence>
<dbReference type="AlphaFoldDB" id="A0A137PGB5"/>
<gene>
    <name evidence="2" type="ORF">CONCODRAFT_2938</name>
</gene>
<feature type="compositionally biased region" description="Basic and acidic residues" evidence="1">
    <location>
        <begin position="73"/>
        <end position="83"/>
    </location>
</feature>
<accession>A0A137PGB5</accession>
<evidence type="ECO:0000313" key="3">
    <source>
        <dbReference type="Proteomes" id="UP000070444"/>
    </source>
</evidence>
<feature type="region of interest" description="Disordered" evidence="1">
    <location>
        <begin position="54"/>
        <end position="83"/>
    </location>
</feature>
<feature type="compositionally biased region" description="Low complexity" evidence="1">
    <location>
        <begin position="132"/>
        <end position="141"/>
    </location>
</feature>
<feature type="region of interest" description="Disordered" evidence="1">
    <location>
        <begin position="114"/>
        <end position="157"/>
    </location>
</feature>
<evidence type="ECO:0000313" key="2">
    <source>
        <dbReference type="EMBL" id="KXN74046.1"/>
    </source>
</evidence>
<keyword evidence="3" id="KW-1185">Reference proteome</keyword>
<organism evidence="2 3">
    <name type="scientific">Conidiobolus coronatus (strain ATCC 28846 / CBS 209.66 / NRRL 28638)</name>
    <name type="common">Delacroixia coronata</name>
    <dbReference type="NCBI Taxonomy" id="796925"/>
    <lineage>
        <taxon>Eukaryota</taxon>
        <taxon>Fungi</taxon>
        <taxon>Fungi incertae sedis</taxon>
        <taxon>Zoopagomycota</taxon>
        <taxon>Entomophthoromycotina</taxon>
        <taxon>Entomophthoromycetes</taxon>
        <taxon>Entomophthorales</taxon>
        <taxon>Ancylistaceae</taxon>
        <taxon>Conidiobolus</taxon>
    </lineage>
</organism>
<sequence>MRGVKAYTNSIVRIALQDLVEELEGLNINKGHKEELVNSVQNYRINLGATIQPKKKWNRQPVPPEKQCQRLNKKGEKCGHNKATKDSCWIHLTDAEKAEHKKTLVANKEAKAVARKEREASEAAKKAEAKSTKAGSSAKKSTPNGTSSSAKQTKGTK</sequence>
<protein>
    <submittedName>
        <fullName evidence="2">Uncharacterized protein</fullName>
    </submittedName>
</protein>
<reference evidence="2 3" key="1">
    <citation type="journal article" date="2015" name="Genome Biol. Evol.">
        <title>Phylogenomic analyses indicate that early fungi evolved digesting cell walls of algal ancestors of land plants.</title>
        <authorList>
            <person name="Chang Y."/>
            <person name="Wang S."/>
            <person name="Sekimoto S."/>
            <person name="Aerts A.L."/>
            <person name="Choi C."/>
            <person name="Clum A."/>
            <person name="LaButti K.M."/>
            <person name="Lindquist E.A."/>
            <person name="Yee Ngan C."/>
            <person name="Ohm R.A."/>
            <person name="Salamov A.A."/>
            <person name="Grigoriev I.V."/>
            <person name="Spatafora J.W."/>
            <person name="Berbee M.L."/>
        </authorList>
    </citation>
    <scope>NUCLEOTIDE SEQUENCE [LARGE SCALE GENOMIC DNA]</scope>
    <source>
        <strain evidence="2 3">NRRL 28638</strain>
    </source>
</reference>
<feature type="compositionally biased region" description="Basic and acidic residues" evidence="1">
    <location>
        <begin position="114"/>
        <end position="131"/>
    </location>
</feature>
<proteinExistence type="predicted"/>
<feature type="compositionally biased region" description="Polar residues" evidence="1">
    <location>
        <begin position="142"/>
        <end position="157"/>
    </location>
</feature>
<dbReference type="Proteomes" id="UP000070444">
    <property type="component" value="Unassembled WGS sequence"/>
</dbReference>